<keyword evidence="2" id="KW-1185">Reference proteome</keyword>
<name>A7EWC2_SCLS1</name>
<proteinExistence type="predicted"/>
<protein>
    <submittedName>
        <fullName evidence="1">Uncharacterized protein</fullName>
    </submittedName>
</protein>
<dbReference type="GeneID" id="5485110"/>
<accession>A7EWC2</accession>
<dbReference type="EMBL" id="CH476634">
    <property type="protein sequence ID" value="EDN93764.1"/>
    <property type="molecule type" value="Genomic_DNA"/>
</dbReference>
<dbReference type="RefSeq" id="XP_001588998.1">
    <property type="nucleotide sequence ID" value="XM_001588948.1"/>
</dbReference>
<dbReference type="InParanoid" id="A7EWC2"/>
<evidence type="ECO:0000313" key="2">
    <source>
        <dbReference type="Proteomes" id="UP000001312"/>
    </source>
</evidence>
<dbReference type="Proteomes" id="UP000001312">
    <property type="component" value="Unassembled WGS sequence"/>
</dbReference>
<organism evidence="1 2">
    <name type="scientific">Sclerotinia sclerotiorum (strain ATCC 18683 / 1980 / Ss-1)</name>
    <name type="common">White mold</name>
    <name type="synonym">Whetzelinia sclerotiorum</name>
    <dbReference type="NCBI Taxonomy" id="665079"/>
    <lineage>
        <taxon>Eukaryota</taxon>
        <taxon>Fungi</taxon>
        <taxon>Dikarya</taxon>
        <taxon>Ascomycota</taxon>
        <taxon>Pezizomycotina</taxon>
        <taxon>Leotiomycetes</taxon>
        <taxon>Helotiales</taxon>
        <taxon>Sclerotiniaceae</taxon>
        <taxon>Sclerotinia</taxon>
    </lineage>
</organism>
<dbReference type="AlphaFoldDB" id="A7EWC2"/>
<dbReference type="KEGG" id="ssl:SS1G_09631"/>
<gene>
    <name evidence="1" type="ORF">SS1G_09631</name>
</gene>
<evidence type="ECO:0000313" key="1">
    <source>
        <dbReference type="EMBL" id="EDN93764.1"/>
    </source>
</evidence>
<sequence>MGRDERPSGEDDMDVYEEEAILKEGGWKGMVQ</sequence>
<reference evidence="2" key="1">
    <citation type="journal article" date="2011" name="PLoS Genet.">
        <title>Genomic analysis of the necrotrophic fungal pathogens Sclerotinia sclerotiorum and Botrytis cinerea.</title>
        <authorList>
            <person name="Amselem J."/>
            <person name="Cuomo C.A."/>
            <person name="van Kan J.A."/>
            <person name="Viaud M."/>
            <person name="Benito E.P."/>
            <person name="Couloux A."/>
            <person name="Coutinho P.M."/>
            <person name="de Vries R.P."/>
            <person name="Dyer P.S."/>
            <person name="Fillinger S."/>
            <person name="Fournier E."/>
            <person name="Gout L."/>
            <person name="Hahn M."/>
            <person name="Kohn L."/>
            <person name="Lapalu N."/>
            <person name="Plummer K.M."/>
            <person name="Pradier J.M."/>
            <person name="Quevillon E."/>
            <person name="Sharon A."/>
            <person name="Simon A."/>
            <person name="ten Have A."/>
            <person name="Tudzynski B."/>
            <person name="Tudzynski P."/>
            <person name="Wincker P."/>
            <person name="Andrew M."/>
            <person name="Anthouard V."/>
            <person name="Beever R.E."/>
            <person name="Beffa R."/>
            <person name="Benoit I."/>
            <person name="Bouzid O."/>
            <person name="Brault B."/>
            <person name="Chen Z."/>
            <person name="Choquer M."/>
            <person name="Collemare J."/>
            <person name="Cotton P."/>
            <person name="Danchin E.G."/>
            <person name="Da Silva C."/>
            <person name="Gautier A."/>
            <person name="Giraud C."/>
            <person name="Giraud T."/>
            <person name="Gonzalez C."/>
            <person name="Grossetete S."/>
            <person name="Guldener U."/>
            <person name="Henrissat B."/>
            <person name="Howlett B.J."/>
            <person name="Kodira C."/>
            <person name="Kretschmer M."/>
            <person name="Lappartient A."/>
            <person name="Leroch M."/>
            <person name="Levis C."/>
            <person name="Mauceli E."/>
            <person name="Neuveglise C."/>
            <person name="Oeser B."/>
            <person name="Pearson M."/>
            <person name="Poulain J."/>
            <person name="Poussereau N."/>
            <person name="Quesneville H."/>
            <person name="Rascle C."/>
            <person name="Schumacher J."/>
            <person name="Segurens B."/>
            <person name="Sexton A."/>
            <person name="Silva E."/>
            <person name="Sirven C."/>
            <person name="Soanes D.M."/>
            <person name="Talbot N.J."/>
            <person name="Templeton M."/>
            <person name="Yandava C."/>
            <person name="Yarden O."/>
            <person name="Zeng Q."/>
            <person name="Rollins J.A."/>
            <person name="Lebrun M.H."/>
            <person name="Dickman M."/>
        </authorList>
    </citation>
    <scope>NUCLEOTIDE SEQUENCE [LARGE SCALE GENOMIC DNA]</scope>
    <source>
        <strain evidence="2">ATCC 18683 / 1980 / Ss-1</strain>
    </source>
</reference>